<comment type="subcellular location">
    <subcellularLocation>
        <location evidence="1">Membrane</location>
        <topology evidence="1">Lipid-anchor</topology>
    </subcellularLocation>
</comment>
<keyword evidence="3" id="KW-0309">Germination</keyword>
<accession>A0ABU9DU67</accession>
<sequence length="406" mass="45085">MRNKVIGLLVLTFSLSLLLTGCWDRLELNDRAIILGWGMDLADDGTYMATANIVVPLASKTTGSQGEEPGGVTGFLTESAYGKDNLDATQNMQRKLSRILFPGHRRNIFIGEKLAEAGVAQVLDEYSRNPSVRPRTNIFVVKDATAQKAMSLSYQLESNPSTAVQKIQEKIGAPISRSLLDFFMMVNGGSCGVMPALRVAPSESKNKKEKPTDNPPQTTLELIGAAVFDQQLKLAGYLGSEEFWVRLWLTGTLRKRDFTYPVGGPRETVTVSVNHFENKVIPQVKGNTVSFNVQLQGYGVVMENESGLDLSKPESLEQIQREMSRHIQRQVKKIVTKAQKELKCDVFGFGDALHKRHPYHWKQMKSDWPQLFLESDIDIEVKFKLTGTGTTGKSLVPDVADGDHLL</sequence>
<gene>
    <name evidence="10" type="ORF">WMW72_25630</name>
</gene>
<dbReference type="Proteomes" id="UP001469365">
    <property type="component" value="Unassembled WGS sequence"/>
</dbReference>
<keyword evidence="6" id="KW-0564">Palmitate</keyword>
<keyword evidence="11" id="KW-1185">Reference proteome</keyword>
<proteinExistence type="inferred from homology"/>
<evidence type="ECO:0000256" key="2">
    <source>
        <dbReference type="ARBA" id="ARBA00007886"/>
    </source>
</evidence>
<dbReference type="Pfam" id="PF25198">
    <property type="entry name" value="Spore_GerAC_N"/>
    <property type="match status" value="1"/>
</dbReference>
<evidence type="ECO:0000313" key="11">
    <source>
        <dbReference type="Proteomes" id="UP001469365"/>
    </source>
</evidence>
<evidence type="ECO:0000256" key="7">
    <source>
        <dbReference type="ARBA" id="ARBA00023288"/>
    </source>
</evidence>
<reference evidence="10 11" key="1">
    <citation type="submission" date="2024-04" db="EMBL/GenBank/DDBJ databases">
        <title>draft genome sequnece of Paenibacillus filicis.</title>
        <authorList>
            <person name="Kim D.-U."/>
        </authorList>
    </citation>
    <scope>NUCLEOTIDE SEQUENCE [LARGE SCALE GENOMIC DNA]</scope>
    <source>
        <strain evidence="10 11">KACC14197</strain>
    </source>
</reference>
<evidence type="ECO:0000256" key="4">
    <source>
        <dbReference type="ARBA" id="ARBA00022729"/>
    </source>
</evidence>
<dbReference type="PANTHER" id="PTHR35789">
    <property type="entry name" value="SPORE GERMINATION PROTEIN B3"/>
    <property type="match status" value="1"/>
</dbReference>
<organism evidence="10 11">
    <name type="scientific">Paenibacillus filicis</name>
    <dbReference type="NCBI Taxonomy" id="669464"/>
    <lineage>
        <taxon>Bacteria</taxon>
        <taxon>Bacillati</taxon>
        <taxon>Bacillota</taxon>
        <taxon>Bacilli</taxon>
        <taxon>Bacillales</taxon>
        <taxon>Paenibacillaceae</taxon>
        <taxon>Paenibacillus</taxon>
    </lineage>
</organism>
<comment type="similarity">
    <text evidence="2">Belongs to the GerABKC lipoprotein family.</text>
</comment>
<protein>
    <submittedName>
        <fullName evidence="10">Ger(X)C family spore germination protein</fullName>
    </submittedName>
</protein>
<evidence type="ECO:0000259" key="8">
    <source>
        <dbReference type="Pfam" id="PF05504"/>
    </source>
</evidence>
<dbReference type="InterPro" id="IPR046953">
    <property type="entry name" value="Spore_GerAC-like_C"/>
</dbReference>
<dbReference type="NCBIfam" id="TIGR02887">
    <property type="entry name" value="spore_ger_x_C"/>
    <property type="match status" value="1"/>
</dbReference>
<evidence type="ECO:0000256" key="5">
    <source>
        <dbReference type="ARBA" id="ARBA00023136"/>
    </source>
</evidence>
<dbReference type="InterPro" id="IPR038501">
    <property type="entry name" value="Spore_GerAC_C_sf"/>
</dbReference>
<dbReference type="RefSeq" id="WP_341418428.1">
    <property type="nucleotide sequence ID" value="NZ_JBBPCC010000020.1"/>
</dbReference>
<evidence type="ECO:0000256" key="1">
    <source>
        <dbReference type="ARBA" id="ARBA00004635"/>
    </source>
</evidence>
<feature type="domain" description="Spore germination protein N-terminal" evidence="9">
    <location>
        <begin position="24"/>
        <end position="198"/>
    </location>
</feature>
<name>A0ABU9DU67_9BACL</name>
<dbReference type="Gene3D" id="3.30.300.210">
    <property type="entry name" value="Nutrient germinant receptor protein C, domain 3"/>
    <property type="match status" value="1"/>
</dbReference>
<evidence type="ECO:0000256" key="6">
    <source>
        <dbReference type="ARBA" id="ARBA00023139"/>
    </source>
</evidence>
<keyword evidence="5" id="KW-0472">Membrane</keyword>
<dbReference type="PANTHER" id="PTHR35789:SF1">
    <property type="entry name" value="SPORE GERMINATION PROTEIN B3"/>
    <property type="match status" value="1"/>
</dbReference>
<keyword evidence="7" id="KW-0449">Lipoprotein</keyword>
<dbReference type="InterPro" id="IPR057336">
    <property type="entry name" value="GerAC_N"/>
</dbReference>
<comment type="caution">
    <text evidence="10">The sequence shown here is derived from an EMBL/GenBank/DDBJ whole genome shotgun (WGS) entry which is preliminary data.</text>
</comment>
<keyword evidence="4" id="KW-0732">Signal</keyword>
<dbReference type="EMBL" id="JBBPCC010000020">
    <property type="protein sequence ID" value="MEK8131293.1"/>
    <property type="molecule type" value="Genomic_DNA"/>
</dbReference>
<dbReference type="InterPro" id="IPR008844">
    <property type="entry name" value="Spore_GerAC-like"/>
</dbReference>
<dbReference type="PROSITE" id="PS51257">
    <property type="entry name" value="PROKAR_LIPOPROTEIN"/>
    <property type="match status" value="1"/>
</dbReference>
<dbReference type="Pfam" id="PF05504">
    <property type="entry name" value="Spore_GerAC"/>
    <property type="match status" value="1"/>
</dbReference>
<evidence type="ECO:0000256" key="3">
    <source>
        <dbReference type="ARBA" id="ARBA00022544"/>
    </source>
</evidence>
<evidence type="ECO:0000313" key="10">
    <source>
        <dbReference type="EMBL" id="MEK8131293.1"/>
    </source>
</evidence>
<feature type="domain" description="Spore germination GerAC-like C-terminal" evidence="8">
    <location>
        <begin position="224"/>
        <end position="389"/>
    </location>
</feature>
<evidence type="ECO:0000259" key="9">
    <source>
        <dbReference type="Pfam" id="PF25198"/>
    </source>
</evidence>